<dbReference type="InterPro" id="IPR001537">
    <property type="entry name" value="SpoU_MeTrfase"/>
</dbReference>
<keyword evidence="6" id="KW-1185">Reference proteome</keyword>
<feature type="domain" description="RNA 2-O ribose methyltransferase substrate binding" evidence="4">
    <location>
        <begin position="35"/>
        <end position="108"/>
    </location>
</feature>
<dbReference type="Pfam" id="PF22435">
    <property type="entry name" value="MRM3-like_sub_bind"/>
    <property type="match status" value="1"/>
</dbReference>
<dbReference type="SUPFAM" id="SSF75217">
    <property type="entry name" value="alpha/beta knot"/>
    <property type="match status" value="1"/>
</dbReference>
<sequence length="268" mass="29068">MRRHINSITSLQNEKVKAMAGLLDKKHRDRNGKFIVEGVHLVQEALLAGAQVDTVVFDAERGMPKELEALLQEAKCELVEASPAVMAKCTGTDTPPPIFGVVAKFERDASSLFMDNSLVVVLDGVRDPGNVGTIIRSADAAGADAVVLGRGCVDLYNPKTVRSTMGSLFHLPIVEAELATLLPEAKSRGIRLVGTSLQASSTCYSYDWRRSSWLLLGNESNGLSSESLQMVEENVIIPMRGGSESLNVAMAGTVLLYEAMRQRHYAEH</sequence>
<evidence type="ECO:0000256" key="2">
    <source>
        <dbReference type="ARBA" id="ARBA00022603"/>
    </source>
</evidence>
<evidence type="ECO:0000256" key="3">
    <source>
        <dbReference type="ARBA" id="ARBA00022679"/>
    </source>
</evidence>
<proteinExistence type="inferred from homology"/>
<dbReference type="SUPFAM" id="SSF55315">
    <property type="entry name" value="L30e-like"/>
    <property type="match status" value="1"/>
</dbReference>
<dbReference type="Gene3D" id="3.40.1280.10">
    <property type="match status" value="1"/>
</dbReference>
<dbReference type="Gene3D" id="3.30.1330.30">
    <property type="match status" value="1"/>
</dbReference>
<evidence type="ECO:0000313" key="5">
    <source>
        <dbReference type="EMBL" id="CAH1223487.1"/>
    </source>
</evidence>
<dbReference type="InterPro" id="IPR013123">
    <property type="entry name" value="SpoU_subst-bd"/>
</dbReference>
<evidence type="ECO:0000256" key="1">
    <source>
        <dbReference type="ARBA" id="ARBA00007228"/>
    </source>
</evidence>
<gene>
    <name evidence="5" type="primary">aviRb</name>
    <name evidence="5" type="ORF">PAECIP111893_04985</name>
</gene>
<dbReference type="EC" id="2.1.1.208" evidence="5"/>
<dbReference type="PANTHER" id="PTHR43191">
    <property type="entry name" value="RRNA METHYLTRANSFERASE 3"/>
    <property type="match status" value="1"/>
</dbReference>
<dbReference type="InterPro" id="IPR029026">
    <property type="entry name" value="tRNA_m1G_MTases_N"/>
</dbReference>
<reference evidence="5" key="1">
    <citation type="submission" date="2022-01" db="EMBL/GenBank/DDBJ databases">
        <authorList>
            <person name="Criscuolo A."/>
        </authorList>
    </citation>
    <scope>NUCLEOTIDE SEQUENCE</scope>
    <source>
        <strain evidence="5">CIP111893</strain>
    </source>
</reference>
<keyword evidence="3 5" id="KW-0808">Transferase</keyword>
<dbReference type="PANTHER" id="PTHR43191:SF2">
    <property type="entry name" value="RRNA METHYLTRANSFERASE 3, MITOCHONDRIAL"/>
    <property type="match status" value="1"/>
</dbReference>
<keyword evidence="2 5" id="KW-0489">Methyltransferase</keyword>
<dbReference type="RefSeq" id="WP_371877763.1">
    <property type="nucleotide sequence ID" value="NZ_CAKMMF010000042.1"/>
</dbReference>
<dbReference type="InterPro" id="IPR053888">
    <property type="entry name" value="MRM3-like_sub_bind"/>
</dbReference>
<dbReference type="EMBL" id="CAKMMF010000042">
    <property type="protein sequence ID" value="CAH1223487.1"/>
    <property type="molecule type" value="Genomic_DNA"/>
</dbReference>
<dbReference type="Proteomes" id="UP000838686">
    <property type="component" value="Unassembled WGS sequence"/>
</dbReference>
<dbReference type="SMART" id="SM00967">
    <property type="entry name" value="SpoU_sub_bind"/>
    <property type="match status" value="1"/>
</dbReference>
<dbReference type="Pfam" id="PF00588">
    <property type="entry name" value="SpoU_methylase"/>
    <property type="match status" value="1"/>
</dbReference>
<dbReference type="InterPro" id="IPR029064">
    <property type="entry name" value="Ribosomal_eL30-like_sf"/>
</dbReference>
<comment type="similarity">
    <text evidence="1">Belongs to the class IV-like SAM-binding methyltransferase superfamily. RNA methyltransferase TrmH family.</text>
</comment>
<name>A0ABN8H534_9BACL</name>
<dbReference type="InterPro" id="IPR029028">
    <property type="entry name" value="Alpha/beta_knot_MTases"/>
</dbReference>
<organism evidence="5 6">
    <name type="scientific">Paenibacillus plantiphilus</name>
    <dbReference type="NCBI Taxonomy" id="2905650"/>
    <lineage>
        <taxon>Bacteria</taxon>
        <taxon>Bacillati</taxon>
        <taxon>Bacillota</taxon>
        <taxon>Bacilli</taxon>
        <taxon>Bacillales</taxon>
        <taxon>Paenibacillaceae</taxon>
        <taxon>Paenibacillus</taxon>
    </lineage>
</organism>
<dbReference type="CDD" id="cd18095">
    <property type="entry name" value="SpoU-like_rRNA-MTase"/>
    <property type="match status" value="1"/>
</dbReference>
<evidence type="ECO:0000313" key="6">
    <source>
        <dbReference type="Proteomes" id="UP000838686"/>
    </source>
</evidence>
<dbReference type="GO" id="GO:0008168">
    <property type="term" value="F:methyltransferase activity"/>
    <property type="evidence" value="ECO:0007669"/>
    <property type="project" value="UniProtKB-KW"/>
</dbReference>
<dbReference type="GO" id="GO:0032259">
    <property type="term" value="P:methylation"/>
    <property type="evidence" value="ECO:0007669"/>
    <property type="project" value="UniProtKB-KW"/>
</dbReference>
<protein>
    <submittedName>
        <fullName evidence="5">23S rRNA (Uridine(2479)-2'-O)-methyltransferase</fullName>
        <ecNumber evidence="5">2.1.1.208</ecNumber>
    </submittedName>
</protein>
<evidence type="ECO:0000259" key="4">
    <source>
        <dbReference type="SMART" id="SM00967"/>
    </source>
</evidence>
<dbReference type="InterPro" id="IPR051259">
    <property type="entry name" value="rRNA_Methyltransferase"/>
</dbReference>
<accession>A0ABN8H534</accession>
<comment type="caution">
    <text evidence="5">The sequence shown here is derived from an EMBL/GenBank/DDBJ whole genome shotgun (WGS) entry which is preliminary data.</text>
</comment>